<organism evidence="1 2">
    <name type="scientific">Mucilaginibacter agri</name>
    <dbReference type="NCBI Taxonomy" id="2695265"/>
    <lineage>
        <taxon>Bacteria</taxon>
        <taxon>Pseudomonadati</taxon>
        <taxon>Bacteroidota</taxon>
        <taxon>Sphingobacteriia</taxon>
        <taxon>Sphingobacteriales</taxon>
        <taxon>Sphingobacteriaceae</taxon>
        <taxon>Mucilaginibacter</taxon>
    </lineage>
</organism>
<reference evidence="1" key="1">
    <citation type="submission" date="2020-01" db="EMBL/GenBank/DDBJ databases">
        <authorList>
            <person name="Seo Y.L."/>
        </authorList>
    </citation>
    <scope>NUCLEOTIDE SEQUENCE</scope>
    <source>
        <strain evidence="1">R11</strain>
    </source>
</reference>
<dbReference type="EMBL" id="WWEO01000031">
    <property type="protein sequence ID" value="NCD67911.1"/>
    <property type="molecule type" value="Genomic_DNA"/>
</dbReference>
<proteinExistence type="predicted"/>
<protein>
    <submittedName>
        <fullName evidence="1">Uncharacterized protein</fullName>
    </submittedName>
</protein>
<comment type="caution">
    <text evidence="1">The sequence shown here is derived from an EMBL/GenBank/DDBJ whole genome shotgun (WGS) entry which is preliminary data.</text>
</comment>
<gene>
    <name evidence="1" type="ORF">GSY63_00920</name>
</gene>
<dbReference type="Proteomes" id="UP000638732">
    <property type="component" value="Unassembled WGS sequence"/>
</dbReference>
<reference evidence="1" key="2">
    <citation type="submission" date="2020-10" db="EMBL/GenBank/DDBJ databases">
        <title>Mucilaginibacter sp. nov., isolated from soil.</title>
        <authorList>
            <person name="Jeon C.O."/>
        </authorList>
    </citation>
    <scope>NUCLEOTIDE SEQUENCE</scope>
    <source>
        <strain evidence="1">R11</strain>
    </source>
</reference>
<evidence type="ECO:0000313" key="1">
    <source>
        <dbReference type="EMBL" id="NCD67911.1"/>
    </source>
</evidence>
<dbReference type="AlphaFoldDB" id="A0A965ZDY1"/>
<keyword evidence="2" id="KW-1185">Reference proteome</keyword>
<name>A0A965ZDY1_9SPHI</name>
<accession>A0A965ZDY1</accession>
<evidence type="ECO:0000313" key="2">
    <source>
        <dbReference type="Proteomes" id="UP000638732"/>
    </source>
</evidence>
<dbReference type="RefSeq" id="WP_166583938.1">
    <property type="nucleotide sequence ID" value="NZ_WWEO01000031.1"/>
</dbReference>
<sequence>MTEFFLKIVCLENERYSVIVEDDGRVAYAYLLDKEEIIGDIWLYNQSPTPLETEWVLDEENPFLNPQEFIKENIPPLIEGYENDINLNWKLSYDKESLEEVEVIIRNRLIVKLFPGSCPGYSNFVIKDGPLGKVLI</sequence>